<evidence type="ECO:0000256" key="4">
    <source>
        <dbReference type="ARBA" id="ARBA00023175"/>
    </source>
</evidence>
<keyword evidence="10" id="KW-1185">Reference proteome</keyword>
<feature type="compositionally biased region" description="Polar residues" evidence="7">
    <location>
        <begin position="50"/>
        <end position="61"/>
    </location>
</feature>
<evidence type="ECO:0000256" key="1">
    <source>
        <dbReference type="ARBA" id="ARBA00022701"/>
    </source>
</evidence>
<dbReference type="PRINTS" id="PR00380">
    <property type="entry name" value="KINESINHEAVY"/>
</dbReference>
<comment type="caution">
    <text evidence="9">The sequence shown here is derived from an EMBL/GenBank/DDBJ whole genome shotgun (WGS) entry which is preliminary data.</text>
</comment>
<dbReference type="GO" id="GO:0008017">
    <property type="term" value="F:microtubule binding"/>
    <property type="evidence" value="ECO:0007669"/>
    <property type="project" value="InterPro"/>
</dbReference>
<dbReference type="PANTHER" id="PTHR47972">
    <property type="entry name" value="KINESIN-LIKE PROTEIN KLP-3"/>
    <property type="match status" value="1"/>
</dbReference>
<dbReference type="AlphaFoldDB" id="A0A5J4YP73"/>
<evidence type="ECO:0000256" key="7">
    <source>
        <dbReference type="SAM" id="MobiDB-lite"/>
    </source>
</evidence>
<keyword evidence="6" id="KW-0175">Coiled coil</keyword>
<dbReference type="SUPFAM" id="SSF52540">
    <property type="entry name" value="P-loop containing nucleoside triphosphate hydrolases"/>
    <property type="match status" value="1"/>
</dbReference>
<feature type="domain" description="Kinesin motor" evidence="8">
    <location>
        <begin position="633"/>
        <end position="964"/>
    </location>
</feature>
<dbReference type="InterPro" id="IPR027417">
    <property type="entry name" value="P-loop_NTPase"/>
</dbReference>
<dbReference type="InterPro" id="IPR027640">
    <property type="entry name" value="Kinesin-like_fam"/>
</dbReference>
<dbReference type="Proteomes" id="UP000324585">
    <property type="component" value="Unassembled WGS sequence"/>
</dbReference>
<dbReference type="OMA" id="REREYDF"/>
<organism evidence="9 10">
    <name type="scientific">Porphyridium purpureum</name>
    <name type="common">Red alga</name>
    <name type="synonym">Porphyridium cruentum</name>
    <dbReference type="NCBI Taxonomy" id="35688"/>
    <lineage>
        <taxon>Eukaryota</taxon>
        <taxon>Rhodophyta</taxon>
        <taxon>Bangiophyceae</taxon>
        <taxon>Porphyridiales</taxon>
        <taxon>Porphyridiaceae</taxon>
        <taxon>Porphyridium</taxon>
    </lineage>
</organism>
<name>A0A5J4YP73_PORPP</name>
<keyword evidence="1" id="KW-0493">Microtubule</keyword>
<feature type="coiled-coil region" evidence="6">
    <location>
        <begin position="95"/>
        <end position="267"/>
    </location>
</feature>
<evidence type="ECO:0000313" key="9">
    <source>
        <dbReference type="EMBL" id="KAA8492484.1"/>
    </source>
</evidence>
<evidence type="ECO:0000256" key="6">
    <source>
        <dbReference type="SAM" id="Coils"/>
    </source>
</evidence>
<feature type="region of interest" description="Disordered" evidence="7">
    <location>
        <begin position="1"/>
        <end position="81"/>
    </location>
</feature>
<proteinExistence type="inferred from homology"/>
<dbReference type="PANTHER" id="PTHR47972:SF45">
    <property type="entry name" value="PROTEIN CLARET SEGREGATIONAL"/>
    <property type="match status" value="1"/>
</dbReference>
<comment type="similarity">
    <text evidence="5">Belongs to the TRAFAC class myosin-kinesin ATPase superfamily. Kinesin family.</text>
</comment>
<dbReference type="GO" id="GO:0005524">
    <property type="term" value="F:ATP binding"/>
    <property type="evidence" value="ECO:0007669"/>
    <property type="project" value="UniProtKB-UniRule"/>
</dbReference>
<reference evidence="10" key="1">
    <citation type="journal article" date="2019" name="Nat. Commun.">
        <title>Expansion of phycobilisome linker gene families in mesophilic red algae.</title>
        <authorList>
            <person name="Lee J."/>
            <person name="Kim D."/>
            <person name="Bhattacharya D."/>
            <person name="Yoon H.S."/>
        </authorList>
    </citation>
    <scope>NUCLEOTIDE SEQUENCE [LARGE SCALE GENOMIC DNA]</scope>
    <source>
        <strain evidence="10">CCMP 1328</strain>
    </source>
</reference>
<keyword evidence="2 5" id="KW-0547">Nucleotide-binding</keyword>
<dbReference type="GO" id="GO:0007018">
    <property type="term" value="P:microtubule-based movement"/>
    <property type="evidence" value="ECO:0007669"/>
    <property type="project" value="InterPro"/>
</dbReference>
<evidence type="ECO:0000259" key="8">
    <source>
        <dbReference type="PROSITE" id="PS50067"/>
    </source>
</evidence>
<dbReference type="GO" id="GO:0003777">
    <property type="term" value="F:microtubule motor activity"/>
    <property type="evidence" value="ECO:0007669"/>
    <property type="project" value="InterPro"/>
</dbReference>
<dbReference type="Gene3D" id="3.40.850.10">
    <property type="entry name" value="Kinesin motor domain"/>
    <property type="match status" value="1"/>
</dbReference>
<keyword evidence="4 5" id="KW-0505">Motor protein</keyword>
<sequence length="980" mass="111080">MDSHLRKPTMNVDASRHAILLGKENEHPAAHGADGTSERPSWSKPLPRHTLQSITNKTVTRTGEGATASAAASKTKADNQPLIEDEETGQVIELLRTLQKKEQEIDAQLEIARSEQEQLRVAFIQDEKQFQEKEQERVDALIEERRQEKLELTQKIDAEREKLSKLSDRLLELHNECSRSVALRSQKESILRKEELKSEQAKENIANNQDTLSKLQAEQTEFNASMKLKEEERRKLSQLSKTMAADVEALEKAASAAAEQIESTRIKKGTLERDLAALDSEVLFIKQKNARGETDLQDALAELERRQGSMLKADAGLNESKDLQHLEQGRREKLIACEGAVKEFLKELHQRHAQELVVLQTRAQVLEEEHKKKLAEQEVEFHALMAALQECDDALSVAMQAEEEIETALMKMRTLLETEKAALLGRKNNEEIIMRELQMSRDELFAEEQKGVLEADQLSAKIAELASTKSCVQKLELDIEECRVKVKNAEALDKNLRVKYTAEKEQLNSAIHELEQTQAIELNAFQSRQQDMLLRQRDALKDLHETEKANEALQLELDGVVSALEVTEKNLEKLRLRMSLEREEVDRLEGDSRAFHELQLAQQVRAKEYELKIIQEEQQRRYLHNMVQELKGNIRVFCRVRPDLSSSGNGVILIDDSARALVVRSGTQDAKAKAQLRTTVVEKRFEFDRIFGQLSTQDDVFDEISQVVQSALDGYRVCLFAYGQTGSGKTHTMIGSKEHPGVIPRSIRKIFSCANTLSDQGWSFELQVAFIEIYNERVRDLLSSNRAQKCELKPRMDSLGYNVTNLTHETVNNERQVLMLLEHAMKNRMTASTKMNEHSSRSHSIFRLFIHGKNSITGQELDGALNLVDLAGSERLDKSGAVDKDRREEAKFINLSLTTLNQCIMGLAQASGHIKYRDSKLTQLLQDSLGGNSKTIMFVNVSPAFDNRQETLCSLQFGQSVNACEIGTAQRKTLVNFDDL</sequence>
<dbReference type="EMBL" id="VRMN01000009">
    <property type="protein sequence ID" value="KAA8492484.1"/>
    <property type="molecule type" value="Genomic_DNA"/>
</dbReference>
<feature type="coiled-coil region" evidence="6">
    <location>
        <begin position="472"/>
        <end position="591"/>
    </location>
</feature>
<keyword evidence="3 5" id="KW-0067">ATP-binding</keyword>
<evidence type="ECO:0000256" key="3">
    <source>
        <dbReference type="ARBA" id="ARBA00022840"/>
    </source>
</evidence>
<dbReference type="OrthoDB" id="3176171at2759"/>
<evidence type="ECO:0000313" key="10">
    <source>
        <dbReference type="Proteomes" id="UP000324585"/>
    </source>
</evidence>
<evidence type="ECO:0000256" key="5">
    <source>
        <dbReference type="PROSITE-ProRule" id="PRU00283"/>
    </source>
</evidence>
<dbReference type="Pfam" id="PF00225">
    <property type="entry name" value="Kinesin"/>
    <property type="match status" value="1"/>
</dbReference>
<dbReference type="SMART" id="SM00129">
    <property type="entry name" value="KISc"/>
    <property type="match status" value="1"/>
</dbReference>
<dbReference type="InterPro" id="IPR001752">
    <property type="entry name" value="Kinesin_motor_dom"/>
</dbReference>
<gene>
    <name evidence="9" type="ORF">FVE85_7991</name>
</gene>
<accession>A0A5J4YP73</accession>
<feature type="binding site" evidence="5">
    <location>
        <begin position="723"/>
        <end position="730"/>
    </location>
    <ligand>
        <name>ATP</name>
        <dbReference type="ChEBI" id="CHEBI:30616"/>
    </ligand>
</feature>
<evidence type="ECO:0000256" key="2">
    <source>
        <dbReference type="ARBA" id="ARBA00022741"/>
    </source>
</evidence>
<feature type="coiled-coil region" evidence="6">
    <location>
        <begin position="349"/>
        <end position="418"/>
    </location>
</feature>
<dbReference type="PROSITE" id="PS50067">
    <property type="entry name" value="KINESIN_MOTOR_2"/>
    <property type="match status" value="1"/>
</dbReference>
<dbReference type="GO" id="GO:0005874">
    <property type="term" value="C:microtubule"/>
    <property type="evidence" value="ECO:0007669"/>
    <property type="project" value="UniProtKB-KW"/>
</dbReference>
<dbReference type="InterPro" id="IPR036961">
    <property type="entry name" value="Kinesin_motor_dom_sf"/>
</dbReference>
<protein>
    <submittedName>
        <fullName evidence="9">Kinesin-like protein KIN-14N</fullName>
    </submittedName>
</protein>